<dbReference type="InterPro" id="IPR014777">
    <property type="entry name" value="4pyrrole_Mease_sub1"/>
</dbReference>
<evidence type="ECO:0000313" key="2">
    <source>
        <dbReference type="EMBL" id="MEQ2429177.1"/>
    </source>
</evidence>
<keyword evidence="3" id="KW-1185">Reference proteome</keyword>
<feature type="non-terminal residue" evidence="2">
    <location>
        <position position="75"/>
    </location>
</feature>
<dbReference type="EMBL" id="JBBMFM010000292">
    <property type="protein sequence ID" value="MEQ2429177.1"/>
    <property type="molecule type" value="Genomic_DNA"/>
</dbReference>
<protein>
    <submittedName>
        <fullName evidence="2">SAM-dependent methyltransferase</fullName>
    </submittedName>
</protein>
<feature type="domain" description="Tetrapyrrole methylase" evidence="1">
    <location>
        <begin position="15"/>
        <end position="59"/>
    </location>
</feature>
<evidence type="ECO:0000313" key="3">
    <source>
        <dbReference type="Proteomes" id="UP001454086"/>
    </source>
</evidence>
<dbReference type="InterPro" id="IPR000878">
    <property type="entry name" value="4pyrrol_Mease"/>
</dbReference>
<dbReference type="Pfam" id="PF00590">
    <property type="entry name" value="TP_methylase"/>
    <property type="match status" value="1"/>
</dbReference>
<reference evidence="2 3" key="1">
    <citation type="submission" date="2024-03" db="EMBL/GenBank/DDBJ databases">
        <title>Human intestinal bacterial collection.</title>
        <authorList>
            <person name="Pauvert C."/>
            <person name="Hitch T.C.A."/>
            <person name="Clavel T."/>
        </authorList>
    </citation>
    <scope>NUCLEOTIDE SEQUENCE [LARGE SCALE GENOMIC DNA]</scope>
    <source>
        <strain evidence="2 3">CLA-SR-H021</strain>
    </source>
</reference>
<dbReference type="InterPro" id="IPR035996">
    <property type="entry name" value="4pyrrol_Methylase_sf"/>
</dbReference>
<dbReference type="GO" id="GO:0008168">
    <property type="term" value="F:methyltransferase activity"/>
    <property type="evidence" value="ECO:0007669"/>
    <property type="project" value="UniProtKB-KW"/>
</dbReference>
<evidence type="ECO:0000259" key="1">
    <source>
        <dbReference type="Pfam" id="PF00590"/>
    </source>
</evidence>
<dbReference type="Proteomes" id="UP001454086">
    <property type="component" value="Unassembled WGS sequence"/>
</dbReference>
<gene>
    <name evidence="2" type="ORF">WMQ36_29870</name>
</gene>
<keyword evidence="2" id="KW-0808">Transferase</keyword>
<dbReference type="GO" id="GO:0032259">
    <property type="term" value="P:methylation"/>
    <property type="evidence" value="ECO:0007669"/>
    <property type="project" value="UniProtKB-KW"/>
</dbReference>
<proteinExistence type="predicted"/>
<dbReference type="Gene3D" id="3.40.1010.10">
    <property type="entry name" value="Cobalt-precorrin-4 Transmethylase, Domain 1"/>
    <property type="match status" value="1"/>
</dbReference>
<dbReference type="SUPFAM" id="SSF53790">
    <property type="entry name" value="Tetrapyrrole methylase"/>
    <property type="match status" value="1"/>
</dbReference>
<organism evidence="2 3">
    <name type="scientific">Enterocloster hominis</name>
    <name type="common">ex Hitch et al. 2024</name>
    <dbReference type="NCBI Taxonomy" id="1917870"/>
    <lineage>
        <taxon>Bacteria</taxon>
        <taxon>Bacillati</taxon>
        <taxon>Bacillota</taxon>
        <taxon>Clostridia</taxon>
        <taxon>Lachnospirales</taxon>
        <taxon>Lachnospiraceae</taxon>
        <taxon>Enterocloster</taxon>
    </lineage>
</organism>
<comment type="caution">
    <text evidence="2">The sequence shown here is derived from an EMBL/GenBank/DDBJ whole genome shotgun (WGS) entry which is preliminary data.</text>
</comment>
<sequence length="75" mass="8368">MRDENTFSQELRPVVYLVGIGMGGEDQLTGRAMDCLEAAQVITGADRMLESVHPYTEGKRVFSAYKPSEMVQWLG</sequence>
<keyword evidence="2" id="KW-0489">Methyltransferase</keyword>
<accession>A0ABV1DHM3</accession>
<name>A0ABV1DHM3_9FIRM</name>
<dbReference type="RefSeq" id="WP_349119505.1">
    <property type="nucleotide sequence ID" value="NZ_JBBMFM010000292.1"/>
</dbReference>